<dbReference type="Pfam" id="PF14824">
    <property type="entry name" value="Sirohm_synth_M"/>
    <property type="match status" value="1"/>
</dbReference>
<dbReference type="SUPFAM" id="SSF53790">
    <property type="entry name" value="Tetrapyrrole methylase"/>
    <property type="match status" value="1"/>
</dbReference>
<dbReference type="Pfam" id="PF00590">
    <property type="entry name" value="TP_methylase"/>
    <property type="match status" value="1"/>
</dbReference>
<keyword evidence="9" id="KW-0627">Porphyrin biosynthesis</keyword>
<dbReference type="Gene3D" id="3.40.1010.10">
    <property type="entry name" value="Cobalt-precorrin-4 Transmethylase, Domain 1"/>
    <property type="match status" value="1"/>
</dbReference>
<keyword evidence="7" id="KW-0520">NAD</keyword>
<gene>
    <name evidence="14" type="ORF">HELGO_WM68385</name>
</gene>
<evidence type="ECO:0000256" key="11">
    <source>
        <dbReference type="ARBA" id="ARBA00025705"/>
    </source>
</evidence>
<dbReference type="UniPathway" id="UPA00262">
    <property type="reaction ID" value="UER00211"/>
</dbReference>
<dbReference type="InterPro" id="IPR050161">
    <property type="entry name" value="Siro_Cobalamin_biosynth"/>
</dbReference>
<proteinExistence type="inferred from homology"/>
<feature type="domain" description="Tetrapyrrole methylase" evidence="12">
    <location>
        <begin position="129"/>
        <end position="338"/>
    </location>
</feature>
<dbReference type="EC" id="2.1.1.107" evidence="14"/>
<comment type="pathway">
    <text evidence="11">Porphyrin-containing compound metabolism; siroheme biosynthesis; precorrin-2 from uroporphyrinogen III: step 1/1.</text>
</comment>
<dbReference type="GO" id="GO:0016829">
    <property type="term" value="F:lyase activity"/>
    <property type="evidence" value="ECO:0007669"/>
    <property type="project" value="UniProtKB-KW"/>
</dbReference>
<dbReference type="CDD" id="cd11642">
    <property type="entry name" value="SUMT"/>
    <property type="match status" value="1"/>
</dbReference>
<dbReference type="Pfam" id="PF13241">
    <property type="entry name" value="NAD_binding_7"/>
    <property type="match status" value="1"/>
</dbReference>
<keyword evidence="2" id="KW-0169">Cobalamin biosynthesis</keyword>
<evidence type="ECO:0000313" key="14">
    <source>
        <dbReference type="EMBL" id="CAA6798510.1"/>
    </source>
</evidence>
<evidence type="ECO:0000256" key="7">
    <source>
        <dbReference type="ARBA" id="ARBA00023027"/>
    </source>
</evidence>
<dbReference type="SUPFAM" id="SSF75615">
    <property type="entry name" value="Siroheme synthase middle domains-like"/>
    <property type="match status" value="1"/>
</dbReference>
<dbReference type="InterPro" id="IPR006366">
    <property type="entry name" value="CobA/CysG_C"/>
</dbReference>
<evidence type="ECO:0000256" key="4">
    <source>
        <dbReference type="ARBA" id="ARBA00022679"/>
    </source>
</evidence>
<evidence type="ECO:0000256" key="2">
    <source>
        <dbReference type="ARBA" id="ARBA00022573"/>
    </source>
</evidence>
<dbReference type="GO" id="GO:0004851">
    <property type="term" value="F:uroporphyrin-III C-methyltransferase activity"/>
    <property type="evidence" value="ECO:0007669"/>
    <property type="project" value="UniProtKB-EC"/>
</dbReference>
<dbReference type="NCBIfam" id="TIGR01470">
    <property type="entry name" value="cysG_Nterm"/>
    <property type="match status" value="1"/>
</dbReference>
<dbReference type="NCBIfam" id="TIGR01469">
    <property type="entry name" value="cobA_cysG_Cterm"/>
    <property type="match status" value="1"/>
</dbReference>
<dbReference type="PANTHER" id="PTHR45790">
    <property type="entry name" value="SIROHEME SYNTHASE-RELATED"/>
    <property type="match status" value="1"/>
</dbReference>
<evidence type="ECO:0000256" key="5">
    <source>
        <dbReference type="ARBA" id="ARBA00022691"/>
    </source>
</evidence>
<evidence type="ECO:0000256" key="6">
    <source>
        <dbReference type="ARBA" id="ARBA00023002"/>
    </source>
</evidence>
<dbReference type="InterPro" id="IPR000878">
    <property type="entry name" value="4pyrrol_Mease"/>
</dbReference>
<dbReference type="GO" id="GO:0032259">
    <property type="term" value="P:methylation"/>
    <property type="evidence" value="ECO:0007669"/>
    <property type="project" value="UniProtKB-KW"/>
</dbReference>
<evidence type="ECO:0000256" key="3">
    <source>
        <dbReference type="ARBA" id="ARBA00022603"/>
    </source>
</evidence>
<dbReference type="InterPro" id="IPR028281">
    <property type="entry name" value="Sirohaem_synthase_central"/>
</dbReference>
<organism evidence="14">
    <name type="scientific">uncultured Sulfurovum sp</name>
    <dbReference type="NCBI Taxonomy" id="269237"/>
    <lineage>
        <taxon>Bacteria</taxon>
        <taxon>Pseudomonadati</taxon>
        <taxon>Campylobacterota</taxon>
        <taxon>Epsilonproteobacteria</taxon>
        <taxon>Campylobacterales</taxon>
        <taxon>Sulfurovaceae</taxon>
        <taxon>Sulfurovum</taxon>
        <taxon>environmental samples</taxon>
    </lineage>
</organism>
<dbReference type="GO" id="GO:0019354">
    <property type="term" value="P:siroheme biosynthetic process"/>
    <property type="evidence" value="ECO:0007669"/>
    <property type="project" value="UniProtKB-UniPathway"/>
</dbReference>
<comment type="similarity">
    <text evidence="1">Belongs to the precorrin methyltransferase family.</text>
</comment>
<reference evidence="14" key="1">
    <citation type="submission" date="2020-01" db="EMBL/GenBank/DDBJ databases">
        <authorList>
            <person name="Meier V. D."/>
            <person name="Meier V D."/>
        </authorList>
    </citation>
    <scope>NUCLEOTIDE SEQUENCE</scope>
    <source>
        <strain evidence="14">HLG_WM_MAG_06</strain>
    </source>
</reference>
<keyword evidence="8" id="KW-0456">Lyase</keyword>
<dbReference type="InterPro" id="IPR014776">
    <property type="entry name" value="4pyrrole_Mease_sub2"/>
</dbReference>
<keyword evidence="5" id="KW-0949">S-adenosyl-L-methionine</keyword>
<protein>
    <submittedName>
        <fullName evidence="14">Uroporphyrinogen-III methyltransferase (EC)</fullName>
        <ecNumber evidence="14">2.1.1.107</ecNumber>
    </submittedName>
</protein>
<dbReference type="EMBL" id="CACVAP010000003">
    <property type="protein sequence ID" value="CAA6798510.1"/>
    <property type="molecule type" value="Genomic_DNA"/>
</dbReference>
<dbReference type="NCBIfam" id="NF004790">
    <property type="entry name" value="PRK06136.1"/>
    <property type="match status" value="1"/>
</dbReference>
<dbReference type="Gene3D" id="3.30.160.110">
    <property type="entry name" value="Siroheme synthase, domain 2"/>
    <property type="match status" value="1"/>
</dbReference>
<dbReference type="Gene3D" id="3.40.50.720">
    <property type="entry name" value="NAD(P)-binding Rossmann-like Domain"/>
    <property type="match status" value="1"/>
</dbReference>
<dbReference type="InterPro" id="IPR006367">
    <property type="entry name" value="Sirohaem_synthase_N"/>
</dbReference>
<keyword evidence="4 14" id="KW-0808">Transferase</keyword>
<dbReference type="InterPro" id="IPR035996">
    <property type="entry name" value="4pyrrol_Methylase_sf"/>
</dbReference>
<keyword evidence="3 14" id="KW-0489">Methyltransferase</keyword>
<sequence>MGSIIVVKAFKLKDIENTFIIIDATGNQKVTDKLLKYKNKHAILLNVVDVPEVCDFYFMALTKNEPLQIAVSSSGASPTVAKYVRDKCQELIPENMETFLEELQSKRNNGIIEVEETLEVTRTISSKAYLVGCGLGDPELLTIRAYNIIKNVDVVLHDHLISDEIMSIVPKNVKKIFVGKEKGFHTQSQEEINRLIYKQIKKGHSVARLKSGDPFIFGRGAEELLYLTQKSIKTEVVPGISSSVSGPLMANIPITTRDYSNAFTVVTAHLKGNAINLEWVPMLKSGNHTVIVLMGLTKAKEIMEEAKALNINMSLPCAIISNASRKNQSVKIGTLANLHTLALSAKRPAIIVLGNVVNFLHELEKN</sequence>
<feature type="domain" description="Siroheme synthase central" evidence="13">
    <location>
        <begin position="65"/>
        <end position="87"/>
    </location>
</feature>
<dbReference type="InterPro" id="IPR014777">
    <property type="entry name" value="4pyrrole_Mease_sub1"/>
</dbReference>
<accession>A0A6S6S651</accession>
<dbReference type="Gene3D" id="3.30.950.10">
    <property type="entry name" value="Methyltransferase, Cobalt-precorrin-4 Transmethylase, Domain 2"/>
    <property type="match status" value="1"/>
</dbReference>
<dbReference type="PANTHER" id="PTHR45790:SF3">
    <property type="entry name" value="S-ADENOSYL-L-METHIONINE-DEPENDENT UROPORPHYRINOGEN III METHYLTRANSFERASE, CHLOROPLASTIC"/>
    <property type="match status" value="1"/>
</dbReference>
<evidence type="ECO:0000256" key="10">
    <source>
        <dbReference type="ARBA" id="ARBA00023268"/>
    </source>
</evidence>
<evidence type="ECO:0000259" key="13">
    <source>
        <dbReference type="Pfam" id="PF14824"/>
    </source>
</evidence>
<keyword evidence="10" id="KW-0511">Multifunctional enzyme</keyword>
<dbReference type="GO" id="GO:0009236">
    <property type="term" value="P:cobalamin biosynthetic process"/>
    <property type="evidence" value="ECO:0007669"/>
    <property type="project" value="UniProtKB-KW"/>
</dbReference>
<dbReference type="GO" id="GO:0016491">
    <property type="term" value="F:oxidoreductase activity"/>
    <property type="evidence" value="ECO:0007669"/>
    <property type="project" value="UniProtKB-KW"/>
</dbReference>
<evidence type="ECO:0000256" key="1">
    <source>
        <dbReference type="ARBA" id="ARBA00005879"/>
    </source>
</evidence>
<evidence type="ECO:0000259" key="12">
    <source>
        <dbReference type="Pfam" id="PF00590"/>
    </source>
</evidence>
<dbReference type="FunFam" id="3.40.1010.10:FF:000001">
    <property type="entry name" value="Siroheme synthase"/>
    <property type="match status" value="1"/>
</dbReference>
<evidence type="ECO:0000256" key="8">
    <source>
        <dbReference type="ARBA" id="ARBA00023239"/>
    </source>
</evidence>
<dbReference type="AlphaFoldDB" id="A0A6S6S651"/>
<evidence type="ECO:0000256" key="9">
    <source>
        <dbReference type="ARBA" id="ARBA00023244"/>
    </source>
</evidence>
<name>A0A6S6S651_9BACT</name>
<keyword evidence="6" id="KW-0560">Oxidoreductase</keyword>